<dbReference type="Pfam" id="PF00561">
    <property type="entry name" value="Abhydrolase_1"/>
    <property type="match status" value="1"/>
</dbReference>
<gene>
    <name evidence="2" type="ORF">SAMN04489726_5849</name>
</gene>
<dbReference type="EMBL" id="LT629701">
    <property type="protein sequence ID" value="SDN27863.1"/>
    <property type="molecule type" value="Genomic_DNA"/>
</dbReference>
<dbReference type="Proteomes" id="UP000183376">
    <property type="component" value="Chromosome I"/>
</dbReference>
<name>A0A1H0A4K0_ALLAB</name>
<feature type="domain" description="AB hydrolase-1" evidence="1">
    <location>
        <begin position="22"/>
        <end position="223"/>
    </location>
</feature>
<dbReference type="AlphaFoldDB" id="A0A1H0A4K0"/>
<dbReference type="RefSeq" id="WP_030427961.1">
    <property type="nucleotide sequence ID" value="NZ_JOEF01000003.1"/>
</dbReference>
<sequence length="259" mass="28731">MPFAEINGQRVHYQDSGGEGLALVFSHGILMDHEMFAAQQELAREYRVITWDARGHGLTESDRRPFTYWDQARDVLGLLDHLEIEQAALVGAAEGGQASVRAALLAPDRIVALALISTLLGEESPRAQEFYGQMFGRWLAEGPIDELTTVFAALTINDPEENARWIAKWRERDRELVAEPATCLLEREDFSERLRQIRCPAVVMYGTADPLFGAQEAEELSEALRYCVGVVPVEGGSHATPLTCPDQVNAALSYFLGEI</sequence>
<evidence type="ECO:0000313" key="2">
    <source>
        <dbReference type="EMBL" id="SDN27863.1"/>
    </source>
</evidence>
<dbReference type="SUPFAM" id="SSF53474">
    <property type="entry name" value="alpha/beta-Hydrolases"/>
    <property type="match status" value="1"/>
</dbReference>
<reference evidence="2 3" key="1">
    <citation type="submission" date="2016-10" db="EMBL/GenBank/DDBJ databases">
        <authorList>
            <person name="de Groot N.N."/>
        </authorList>
    </citation>
    <scope>NUCLEOTIDE SEQUENCE [LARGE SCALE GENOMIC DNA]</scope>
    <source>
        <strain evidence="2 3">DSM 44149</strain>
    </source>
</reference>
<evidence type="ECO:0000313" key="3">
    <source>
        <dbReference type="Proteomes" id="UP000183376"/>
    </source>
</evidence>
<accession>A0A1H0A4K0</accession>
<dbReference type="PRINTS" id="PR00111">
    <property type="entry name" value="ABHYDROLASE"/>
</dbReference>
<evidence type="ECO:0000259" key="1">
    <source>
        <dbReference type="Pfam" id="PF00561"/>
    </source>
</evidence>
<dbReference type="InterPro" id="IPR000073">
    <property type="entry name" value="AB_hydrolase_1"/>
</dbReference>
<protein>
    <submittedName>
        <fullName evidence="2">Pimeloyl-ACP methyl ester carboxylesterase</fullName>
    </submittedName>
</protein>
<dbReference type="GO" id="GO:0003824">
    <property type="term" value="F:catalytic activity"/>
    <property type="evidence" value="ECO:0007669"/>
    <property type="project" value="UniProtKB-ARBA"/>
</dbReference>
<dbReference type="PANTHER" id="PTHR43798">
    <property type="entry name" value="MONOACYLGLYCEROL LIPASE"/>
    <property type="match status" value="1"/>
</dbReference>
<dbReference type="Gene3D" id="3.40.50.1820">
    <property type="entry name" value="alpha/beta hydrolase"/>
    <property type="match status" value="1"/>
</dbReference>
<organism evidence="2 3">
    <name type="scientific">Allokutzneria albata</name>
    <name type="common">Kibdelosporangium albatum</name>
    <dbReference type="NCBI Taxonomy" id="211114"/>
    <lineage>
        <taxon>Bacteria</taxon>
        <taxon>Bacillati</taxon>
        <taxon>Actinomycetota</taxon>
        <taxon>Actinomycetes</taxon>
        <taxon>Pseudonocardiales</taxon>
        <taxon>Pseudonocardiaceae</taxon>
        <taxon>Allokutzneria</taxon>
    </lineage>
</organism>
<keyword evidence="3" id="KW-1185">Reference proteome</keyword>
<dbReference type="OrthoDB" id="3210844at2"/>
<dbReference type="InterPro" id="IPR050266">
    <property type="entry name" value="AB_hydrolase_sf"/>
</dbReference>
<dbReference type="InterPro" id="IPR029058">
    <property type="entry name" value="AB_hydrolase_fold"/>
</dbReference>
<dbReference type="STRING" id="211114.SAMN04489726_5849"/>
<proteinExistence type="predicted"/>
<dbReference type="eggNOG" id="COG1073">
    <property type="taxonomic scope" value="Bacteria"/>
</dbReference>